<keyword evidence="2" id="KW-1003">Cell membrane</keyword>
<protein>
    <submittedName>
        <fullName evidence="7">Polysaccharide biosynthesis protein</fullName>
    </submittedName>
</protein>
<feature type="transmembrane region" description="Helical" evidence="6">
    <location>
        <begin position="40"/>
        <end position="57"/>
    </location>
</feature>
<dbReference type="Pfam" id="PF01943">
    <property type="entry name" value="Polysacc_synt"/>
    <property type="match status" value="1"/>
</dbReference>
<dbReference type="InterPro" id="IPR050833">
    <property type="entry name" value="Poly_Biosynth_Transport"/>
</dbReference>
<evidence type="ECO:0000256" key="3">
    <source>
        <dbReference type="ARBA" id="ARBA00022692"/>
    </source>
</evidence>
<dbReference type="GO" id="GO:0005886">
    <property type="term" value="C:plasma membrane"/>
    <property type="evidence" value="ECO:0007669"/>
    <property type="project" value="UniProtKB-SubCell"/>
</dbReference>
<sequence length="508" mass="55423">MSDKALAVRGVVFNWLGRGCAIIITFFLTPYLVSKLGDESYGLWSMVMAFTSYYAMADMGLRGAGVKYIAQYLAVKDYESVNKVFVTSLAVYALIGAVILVIVGIASVILPYTIDLGNHSIREMQWVIFLTGATMATRMLSQVYGAALSAMQRHDITNIVAVAMQLFQAVAVVAALLGGYGLWGMAVATFTVTLTGQLLRTAFSYWLLPELSISTQYFDKQMLKQVFRFSGVNVMANTAARLLVYGGGLIVGYMWGPAMVLFYTIPESITQKTSQLGSAITQVIDPLASRLNAQKNKSAMLELMVLPPRLLTVSSLSLAIFFAFFGGSVIRQWMGPQYVEQMTPVLCVLAVARALKMSTGGLQAVLRSMAKLRVIAIAAMLEICITLVFGLTGVWYWGPIGMAYAILIAQFLVGLLFVPAATCKALDLPIRRFYLDVWPPSLAALLPPLCVAFLLDYFWAPGRLLELAVVCGLILVTAGISAFFICVPRNRRSDILVSLTFRSPVKPA</sequence>
<dbReference type="RefSeq" id="WP_145373925.1">
    <property type="nucleotide sequence ID" value="NZ_CAXBED010000057.1"/>
</dbReference>
<proteinExistence type="predicted"/>
<feature type="transmembrane region" description="Helical" evidence="6">
    <location>
        <begin position="242"/>
        <end position="265"/>
    </location>
</feature>
<feature type="transmembrane region" description="Helical" evidence="6">
    <location>
        <begin position="467"/>
        <end position="487"/>
    </location>
</feature>
<dbReference type="Proteomes" id="UP000319383">
    <property type="component" value="Chromosome"/>
</dbReference>
<dbReference type="AlphaFoldDB" id="A0A517ZHG6"/>
<dbReference type="PANTHER" id="PTHR30250:SF26">
    <property type="entry name" value="PSMA PROTEIN"/>
    <property type="match status" value="1"/>
</dbReference>
<feature type="transmembrane region" description="Helical" evidence="6">
    <location>
        <begin position="310"/>
        <end position="330"/>
    </location>
</feature>
<keyword evidence="8" id="KW-1185">Reference proteome</keyword>
<keyword evidence="3 6" id="KW-0812">Transmembrane</keyword>
<feature type="transmembrane region" description="Helical" evidence="6">
    <location>
        <begin position="126"/>
        <end position="147"/>
    </location>
</feature>
<dbReference type="EMBL" id="CP036276">
    <property type="protein sequence ID" value="QDU41918.1"/>
    <property type="molecule type" value="Genomic_DNA"/>
</dbReference>
<name>A0A517ZHG6_9PLAN</name>
<accession>A0A517ZHG6</accession>
<feature type="transmembrane region" description="Helical" evidence="6">
    <location>
        <begin position="187"/>
        <end position="208"/>
    </location>
</feature>
<evidence type="ECO:0000313" key="8">
    <source>
        <dbReference type="Proteomes" id="UP000319383"/>
    </source>
</evidence>
<comment type="subcellular location">
    <subcellularLocation>
        <location evidence="1">Cell membrane</location>
        <topology evidence="1">Multi-pass membrane protein</topology>
    </subcellularLocation>
</comment>
<evidence type="ECO:0000256" key="6">
    <source>
        <dbReference type="SAM" id="Phobius"/>
    </source>
</evidence>
<feature type="transmembrane region" description="Helical" evidence="6">
    <location>
        <begin position="403"/>
        <end position="421"/>
    </location>
</feature>
<feature type="transmembrane region" description="Helical" evidence="6">
    <location>
        <begin position="89"/>
        <end position="114"/>
    </location>
</feature>
<evidence type="ECO:0000313" key="7">
    <source>
        <dbReference type="EMBL" id="QDU41918.1"/>
    </source>
</evidence>
<evidence type="ECO:0000256" key="1">
    <source>
        <dbReference type="ARBA" id="ARBA00004651"/>
    </source>
</evidence>
<dbReference type="PANTHER" id="PTHR30250">
    <property type="entry name" value="PST FAMILY PREDICTED COLANIC ACID TRANSPORTER"/>
    <property type="match status" value="1"/>
</dbReference>
<evidence type="ECO:0000256" key="5">
    <source>
        <dbReference type="ARBA" id="ARBA00023136"/>
    </source>
</evidence>
<evidence type="ECO:0000256" key="2">
    <source>
        <dbReference type="ARBA" id="ARBA00022475"/>
    </source>
</evidence>
<feature type="transmembrane region" description="Helical" evidence="6">
    <location>
        <begin position="159"/>
        <end position="180"/>
    </location>
</feature>
<dbReference type="KEGG" id="sdyn:Mal52_03730"/>
<feature type="transmembrane region" description="Helical" evidence="6">
    <location>
        <begin position="12"/>
        <end position="33"/>
    </location>
</feature>
<feature type="transmembrane region" description="Helical" evidence="6">
    <location>
        <begin position="433"/>
        <end position="455"/>
    </location>
</feature>
<dbReference type="OrthoDB" id="580892at2"/>
<keyword evidence="4 6" id="KW-1133">Transmembrane helix</keyword>
<keyword evidence="5 6" id="KW-0472">Membrane</keyword>
<feature type="transmembrane region" description="Helical" evidence="6">
    <location>
        <begin position="374"/>
        <end position="397"/>
    </location>
</feature>
<dbReference type="InterPro" id="IPR002797">
    <property type="entry name" value="Polysacc_synth"/>
</dbReference>
<gene>
    <name evidence="7" type="ORF">Mal52_03730</name>
</gene>
<organism evidence="7 8">
    <name type="scientific">Symmachiella dynata</name>
    <dbReference type="NCBI Taxonomy" id="2527995"/>
    <lineage>
        <taxon>Bacteria</taxon>
        <taxon>Pseudomonadati</taxon>
        <taxon>Planctomycetota</taxon>
        <taxon>Planctomycetia</taxon>
        <taxon>Planctomycetales</taxon>
        <taxon>Planctomycetaceae</taxon>
        <taxon>Symmachiella</taxon>
    </lineage>
</organism>
<reference evidence="7 8" key="1">
    <citation type="submission" date="2019-02" db="EMBL/GenBank/DDBJ databases">
        <title>Deep-cultivation of Planctomycetes and their phenomic and genomic characterization uncovers novel biology.</title>
        <authorList>
            <person name="Wiegand S."/>
            <person name="Jogler M."/>
            <person name="Boedeker C."/>
            <person name="Pinto D."/>
            <person name="Vollmers J."/>
            <person name="Rivas-Marin E."/>
            <person name="Kohn T."/>
            <person name="Peeters S.H."/>
            <person name="Heuer A."/>
            <person name="Rast P."/>
            <person name="Oberbeckmann S."/>
            <person name="Bunk B."/>
            <person name="Jeske O."/>
            <person name="Meyerdierks A."/>
            <person name="Storesund J.E."/>
            <person name="Kallscheuer N."/>
            <person name="Luecker S."/>
            <person name="Lage O.M."/>
            <person name="Pohl T."/>
            <person name="Merkel B.J."/>
            <person name="Hornburger P."/>
            <person name="Mueller R.-W."/>
            <person name="Bruemmer F."/>
            <person name="Labrenz M."/>
            <person name="Spormann A.M."/>
            <person name="Op den Camp H."/>
            <person name="Overmann J."/>
            <person name="Amann R."/>
            <person name="Jetten M.S.M."/>
            <person name="Mascher T."/>
            <person name="Medema M.H."/>
            <person name="Devos D.P."/>
            <person name="Kaster A.-K."/>
            <person name="Ovreas L."/>
            <person name="Rohde M."/>
            <person name="Galperin M.Y."/>
            <person name="Jogler C."/>
        </authorList>
    </citation>
    <scope>NUCLEOTIDE SEQUENCE [LARGE SCALE GENOMIC DNA]</scope>
    <source>
        <strain evidence="7 8">Mal52</strain>
    </source>
</reference>
<evidence type="ECO:0000256" key="4">
    <source>
        <dbReference type="ARBA" id="ARBA00022989"/>
    </source>
</evidence>